<keyword evidence="2" id="KW-1185">Reference proteome</keyword>
<gene>
    <name evidence="1" type="ORF">GCM10009066_09960</name>
</gene>
<comment type="caution">
    <text evidence="1">The sequence shown here is derived from an EMBL/GenBank/DDBJ whole genome shotgun (WGS) entry which is preliminary data.</text>
</comment>
<organism evidence="1 2">
    <name type="scientific">Halarchaeum salinum</name>
    <dbReference type="NCBI Taxonomy" id="489912"/>
    <lineage>
        <taxon>Archaea</taxon>
        <taxon>Methanobacteriati</taxon>
        <taxon>Methanobacteriota</taxon>
        <taxon>Stenosarchaea group</taxon>
        <taxon>Halobacteria</taxon>
        <taxon>Halobacteriales</taxon>
        <taxon>Halobacteriaceae</taxon>
    </lineage>
</organism>
<evidence type="ECO:0008006" key="3">
    <source>
        <dbReference type="Google" id="ProtNLM"/>
    </source>
</evidence>
<accession>A0AAV3S755</accession>
<name>A0AAV3S755_9EURY</name>
<evidence type="ECO:0000313" key="1">
    <source>
        <dbReference type="EMBL" id="GAA0297688.1"/>
    </source>
</evidence>
<dbReference type="AlphaFoldDB" id="A0AAV3S755"/>
<protein>
    <recommendedName>
        <fullName evidence="3">Dna2/Cas4 domain-containing protein</fullName>
    </recommendedName>
</protein>
<dbReference type="Proteomes" id="UP001500837">
    <property type="component" value="Unassembled WGS sequence"/>
</dbReference>
<reference evidence="1 2" key="1">
    <citation type="journal article" date="2019" name="Int. J. Syst. Evol. Microbiol.">
        <title>The Global Catalogue of Microorganisms (GCM) 10K type strain sequencing project: providing services to taxonomists for standard genome sequencing and annotation.</title>
        <authorList>
            <consortium name="The Broad Institute Genomics Platform"/>
            <consortium name="The Broad Institute Genome Sequencing Center for Infectious Disease"/>
            <person name="Wu L."/>
            <person name="Ma J."/>
        </authorList>
    </citation>
    <scope>NUCLEOTIDE SEQUENCE [LARGE SCALE GENOMIC DNA]</scope>
    <source>
        <strain evidence="1 2">JCM 16330</strain>
    </source>
</reference>
<sequence>MHIQITDDLRDEVREQIRAMRSMSPDDVPPITDNPEKCTACSARPYCLPEETLQLEPDRMPSQEWEEYV</sequence>
<proteinExistence type="predicted"/>
<dbReference type="EMBL" id="BAAABL010000039">
    <property type="protein sequence ID" value="GAA0297688.1"/>
    <property type="molecule type" value="Genomic_DNA"/>
</dbReference>
<evidence type="ECO:0000313" key="2">
    <source>
        <dbReference type="Proteomes" id="UP001500837"/>
    </source>
</evidence>